<evidence type="ECO:0000313" key="3">
    <source>
        <dbReference type="Proteomes" id="UP001596047"/>
    </source>
</evidence>
<protein>
    <submittedName>
        <fullName evidence="2">Phytanoyl-CoA dioxygenase family protein</fullName>
    </submittedName>
</protein>
<feature type="compositionally biased region" description="Basic and acidic residues" evidence="1">
    <location>
        <begin position="1"/>
        <end position="11"/>
    </location>
</feature>
<keyword evidence="2" id="KW-0223">Dioxygenase</keyword>
<reference evidence="3" key="1">
    <citation type="journal article" date="2019" name="Int. J. Syst. Evol. Microbiol.">
        <title>The Global Catalogue of Microorganisms (GCM) 10K type strain sequencing project: providing services to taxonomists for standard genome sequencing and annotation.</title>
        <authorList>
            <consortium name="The Broad Institute Genomics Platform"/>
            <consortium name="The Broad Institute Genome Sequencing Center for Infectious Disease"/>
            <person name="Wu L."/>
            <person name="Ma J."/>
        </authorList>
    </citation>
    <scope>NUCLEOTIDE SEQUENCE [LARGE SCALE GENOMIC DNA]</scope>
    <source>
        <strain evidence="3">CGMCC 1.3240</strain>
    </source>
</reference>
<dbReference type="PANTHER" id="PTHR40128:SF1">
    <property type="entry name" value="PHYTANOYL-COA HYDROXYLASE"/>
    <property type="match status" value="1"/>
</dbReference>
<dbReference type="RefSeq" id="WP_379190040.1">
    <property type="nucleotide sequence ID" value="NZ_JBHSOW010000076.1"/>
</dbReference>
<dbReference type="GO" id="GO:0051213">
    <property type="term" value="F:dioxygenase activity"/>
    <property type="evidence" value="ECO:0007669"/>
    <property type="project" value="UniProtKB-KW"/>
</dbReference>
<feature type="region of interest" description="Disordered" evidence="1">
    <location>
        <begin position="1"/>
        <end position="21"/>
    </location>
</feature>
<keyword evidence="2" id="KW-0560">Oxidoreductase</keyword>
<comment type="caution">
    <text evidence="2">The sequence shown here is derived from an EMBL/GenBank/DDBJ whole genome shotgun (WGS) entry which is preliminary data.</text>
</comment>
<organism evidence="2 3">
    <name type="scientific">Paenibacillus solisilvae</name>
    <dbReference type="NCBI Taxonomy" id="2486751"/>
    <lineage>
        <taxon>Bacteria</taxon>
        <taxon>Bacillati</taxon>
        <taxon>Bacillota</taxon>
        <taxon>Bacilli</taxon>
        <taxon>Bacillales</taxon>
        <taxon>Paenibacillaceae</taxon>
        <taxon>Paenibacillus</taxon>
    </lineage>
</organism>
<proteinExistence type="predicted"/>
<name>A0ABW0W4V5_9BACL</name>
<sequence length="318" mass="35496">MTLKQEQDNDKQPVSGAFEDSTSLLSKPDQLRARAEKDGLLFFRGLLDREHVLALRLDILEILDRYGVMSSRHPLQAGIADLTAVNRYSESELQWNGVGVTEAMYLDIQKLESFHALAHSPALLSMYESLFGGTAPFVHPRHIGRIMLPHASAKITPSHQDFLHIQGASSTWTCWTPLGDVPLALGGLAILKGSHQAGLLGVTAAPGAGGLESILCGLDYEWLTIDYESGDIVTFHSHTVHKSLPNRRPGQIRLSCDYRYQPVNEVIEGASLLPHGPFTWEELYKGWQSEDLKYYWSKQALSLSTFDESIRWQKDKIC</sequence>
<dbReference type="Pfam" id="PF05721">
    <property type="entry name" value="PhyH"/>
    <property type="match status" value="1"/>
</dbReference>
<accession>A0ABW0W4V5</accession>
<dbReference type="Proteomes" id="UP001596047">
    <property type="component" value="Unassembled WGS sequence"/>
</dbReference>
<dbReference type="Gene3D" id="2.60.120.620">
    <property type="entry name" value="q2cbj1_9rhob like domain"/>
    <property type="match status" value="1"/>
</dbReference>
<evidence type="ECO:0000313" key="2">
    <source>
        <dbReference type="EMBL" id="MFC5651415.1"/>
    </source>
</evidence>
<dbReference type="InterPro" id="IPR008775">
    <property type="entry name" value="Phytyl_CoA_dOase-like"/>
</dbReference>
<dbReference type="EMBL" id="JBHSOW010000076">
    <property type="protein sequence ID" value="MFC5651415.1"/>
    <property type="molecule type" value="Genomic_DNA"/>
</dbReference>
<evidence type="ECO:0000256" key="1">
    <source>
        <dbReference type="SAM" id="MobiDB-lite"/>
    </source>
</evidence>
<gene>
    <name evidence="2" type="ORF">ACFPYJ_20325</name>
</gene>
<dbReference type="SUPFAM" id="SSF51197">
    <property type="entry name" value="Clavaminate synthase-like"/>
    <property type="match status" value="1"/>
</dbReference>
<dbReference type="PANTHER" id="PTHR40128">
    <property type="entry name" value="EXPRESSED PROTEIN"/>
    <property type="match status" value="1"/>
</dbReference>
<keyword evidence="3" id="KW-1185">Reference proteome</keyword>